<feature type="binding site" evidence="13">
    <location>
        <position position="405"/>
    </location>
    <ligand>
        <name>ATP</name>
        <dbReference type="ChEBI" id="CHEBI:30616"/>
    </ligand>
</feature>
<evidence type="ECO:0000256" key="3">
    <source>
        <dbReference type="ARBA" id="ARBA00022705"/>
    </source>
</evidence>
<dbReference type="SUPFAM" id="SSF117018">
    <property type="entry name" value="ATP-dependent DNA ligase DNA-binding domain"/>
    <property type="match status" value="1"/>
</dbReference>
<organism evidence="17 18">
    <name type="scientific">Promicromonospora umidemergens</name>
    <dbReference type="NCBI Taxonomy" id="629679"/>
    <lineage>
        <taxon>Bacteria</taxon>
        <taxon>Bacillati</taxon>
        <taxon>Actinomycetota</taxon>
        <taxon>Actinomycetes</taxon>
        <taxon>Micrococcales</taxon>
        <taxon>Promicromonosporaceae</taxon>
        <taxon>Promicromonospora</taxon>
    </lineage>
</organism>
<keyword evidence="5 13" id="KW-0547">Nucleotide-binding</keyword>
<comment type="cofactor">
    <cofactor evidence="13">
        <name>Mg(2+)</name>
        <dbReference type="ChEBI" id="CHEBI:18420"/>
    </cofactor>
</comment>
<proteinExistence type="inferred from homology"/>
<dbReference type="RefSeq" id="WP_253870136.1">
    <property type="nucleotide sequence ID" value="NZ_BAABHM010000006.1"/>
</dbReference>
<evidence type="ECO:0000256" key="15">
    <source>
        <dbReference type="RuleBase" id="RU004196"/>
    </source>
</evidence>
<evidence type="ECO:0000313" key="18">
    <source>
        <dbReference type="Proteomes" id="UP001500843"/>
    </source>
</evidence>
<dbReference type="SUPFAM" id="SSF50249">
    <property type="entry name" value="Nucleic acid-binding proteins"/>
    <property type="match status" value="1"/>
</dbReference>
<feature type="binding site" evidence="13">
    <location>
        <position position="263"/>
    </location>
    <ligand>
        <name>ATP</name>
        <dbReference type="ChEBI" id="CHEBI:30616"/>
    </ligand>
</feature>
<evidence type="ECO:0000256" key="9">
    <source>
        <dbReference type="ARBA" id="ARBA00023172"/>
    </source>
</evidence>
<dbReference type="SUPFAM" id="SSF56091">
    <property type="entry name" value="DNA ligase/mRNA capping enzyme, catalytic domain"/>
    <property type="match status" value="1"/>
</dbReference>
<evidence type="ECO:0000256" key="5">
    <source>
        <dbReference type="ARBA" id="ARBA00022741"/>
    </source>
</evidence>
<dbReference type="PROSITE" id="PS00697">
    <property type="entry name" value="DNA_LIGASE_A1"/>
    <property type="match status" value="1"/>
</dbReference>
<keyword evidence="18" id="KW-1185">Reference proteome</keyword>
<feature type="binding site" evidence="13">
    <location>
        <position position="248"/>
    </location>
    <ligand>
        <name>ATP</name>
        <dbReference type="ChEBI" id="CHEBI:30616"/>
    </ligand>
</feature>
<evidence type="ECO:0000313" key="17">
    <source>
        <dbReference type="EMBL" id="GAA4693145.1"/>
    </source>
</evidence>
<sequence>MLLAEVAATSDAVAATRSRLAKRAAIADLLRRAAVRDQATDDPAAGDQSTTGDTTREEIATDIEVVVAYLAGALRQRRSGLGWAALRDLPPPATAATLTVRDVDAAFAEMAALEGTGSAQARTSAAAVLFGTATEREQAFLRGLVAGELRQGALDSVVVDAVAEAAGTPADAVRRAAMMRGATGPVASAVLLADDPSSALATFTLEVGRPVRPMLAQSAPDITAAFEKLGSPGEPTELCVDVKLDGIRVQVHRLGDDVRVVTRSLDDITERVPEIVEAVQALPSDRLVLDGEALAVGPDGVPRPFQETAARSATREATPEAELAAQIQLSAFFFDVLHADGRDLVDAPLRERLAVLDEVAAPRTVRRLLTADPEAAAEFFAGALREGQEGVVVKSLDAPYAAGRRGAGWVKVKPRQTLDLVVLAVERGSGRRQGWLSNIHLGARDPEGGFVMLGKTFKGMTDAMLEWQTARFTGLTTDDDGWVVTVRPEQVVEIAFDGLQRSTRYPGGLALRFARVLRYRDDKSAAEADTIEAVRALASF</sequence>
<evidence type="ECO:0000256" key="8">
    <source>
        <dbReference type="ARBA" id="ARBA00022842"/>
    </source>
</evidence>
<dbReference type="InterPro" id="IPR036599">
    <property type="entry name" value="DNA_ligase_N_sf"/>
</dbReference>
<feature type="binding site" evidence="13">
    <location>
        <position position="292"/>
    </location>
    <ligand>
        <name>ATP</name>
        <dbReference type="ChEBI" id="CHEBI:30616"/>
    </ligand>
</feature>
<dbReference type="InterPro" id="IPR022865">
    <property type="entry name" value="DNA_ligae_ATP-dep_bac/arc"/>
</dbReference>
<keyword evidence="3 13" id="KW-0235">DNA replication</keyword>
<feature type="domain" description="ATP-dependent DNA ligase family profile" evidence="16">
    <location>
        <begin position="322"/>
        <end position="445"/>
    </location>
</feature>
<dbReference type="Pfam" id="PF01068">
    <property type="entry name" value="DNA_ligase_A_M"/>
    <property type="match status" value="1"/>
</dbReference>
<feature type="active site" description="N6-AMP-lysine intermediate" evidence="13">
    <location>
        <position position="243"/>
    </location>
</feature>
<protein>
    <recommendedName>
        <fullName evidence="13">Probable DNA ligase</fullName>
        <ecNumber evidence="13">6.5.1.1</ecNumber>
    </recommendedName>
    <alternativeName>
        <fullName evidence="13">Polydeoxyribonucleotide synthase [ATP]</fullName>
    </alternativeName>
</protein>
<dbReference type="EC" id="6.5.1.1" evidence="13"/>
<dbReference type="Gene3D" id="3.30.470.30">
    <property type="entry name" value="DNA ligase/mRNA capping enzyme"/>
    <property type="match status" value="1"/>
</dbReference>
<comment type="similarity">
    <text evidence="13 15">Belongs to the ATP-dependent DNA ligase family.</text>
</comment>
<dbReference type="GO" id="GO:0016874">
    <property type="term" value="F:ligase activity"/>
    <property type="evidence" value="ECO:0007669"/>
    <property type="project" value="UniProtKB-KW"/>
</dbReference>
<feature type="binding site" evidence="13">
    <location>
        <position position="334"/>
    </location>
    <ligand>
        <name>ATP</name>
        <dbReference type="ChEBI" id="CHEBI:30616"/>
    </ligand>
</feature>
<evidence type="ECO:0000256" key="14">
    <source>
        <dbReference type="RuleBase" id="RU000617"/>
    </source>
</evidence>
<keyword evidence="1 13" id="KW-0436">Ligase</keyword>
<comment type="function">
    <text evidence="13">DNA ligase that seals nicks in double-stranded DNA during DNA replication, DNA recombination and DNA repair.</text>
</comment>
<dbReference type="InterPro" id="IPR012310">
    <property type="entry name" value="DNA_ligase_ATP-dep_cent"/>
</dbReference>
<dbReference type="CDD" id="cd07901">
    <property type="entry name" value="Adenylation_DNA_ligase_Arch_LigB"/>
    <property type="match status" value="1"/>
</dbReference>
<dbReference type="Proteomes" id="UP001500843">
    <property type="component" value="Unassembled WGS sequence"/>
</dbReference>
<dbReference type="PANTHER" id="PTHR45674:SF13">
    <property type="entry name" value="DNA LIGASE-RELATED"/>
    <property type="match status" value="1"/>
</dbReference>
<gene>
    <name evidence="13" type="primary">lig</name>
    <name evidence="17" type="ORF">GCM10023198_10710</name>
</gene>
<keyword evidence="9 13" id="KW-0233">DNA recombination</keyword>
<comment type="caution">
    <text evidence="17">The sequence shown here is derived from an EMBL/GenBank/DDBJ whole genome shotgun (WGS) entry which is preliminary data.</text>
</comment>
<dbReference type="Pfam" id="PF04679">
    <property type="entry name" value="DNA_ligase_A_C"/>
    <property type="match status" value="1"/>
</dbReference>
<keyword evidence="4 13" id="KW-0479">Metal-binding</keyword>
<dbReference type="Gene3D" id="2.40.50.140">
    <property type="entry name" value="Nucleic acid-binding proteins"/>
    <property type="match status" value="1"/>
</dbReference>
<dbReference type="PROSITE" id="PS50160">
    <property type="entry name" value="DNA_LIGASE_A3"/>
    <property type="match status" value="1"/>
</dbReference>
<comment type="catalytic activity">
    <reaction evidence="12 13 14">
        <text>ATP + (deoxyribonucleotide)n-3'-hydroxyl + 5'-phospho-(deoxyribonucleotide)m = (deoxyribonucleotide)n+m + AMP + diphosphate.</text>
        <dbReference type="EC" id="6.5.1.1"/>
    </reaction>
</comment>
<keyword evidence="10 13" id="KW-0234">DNA repair</keyword>
<name>A0ABP8WQ08_9MICO</name>
<keyword evidence="11 13" id="KW-0131">Cell cycle</keyword>
<evidence type="ECO:0000256" key="7">
    <source>
        <dbReference type="ARBA" id="ARBA00022840"/>
    </source>
</evidence>
<dbReference type="InterPro" id="IPR012340">
    <property type="entry name" value="NA-bd_OB-fold"/>
</dbReference>
<evidence type="ECO:0000256" key="12">
    <source>
        <dbReference type="ARBA" id="ARBA00034003"/>
    </source>
</evidence>
<dbReference type="InterPro" id="IPR012309">
    <property type="entry name" value="DNA_ligase_ATP-dep_C"/>
</dbReference>
<dbReference type="InterPro" id="IPR012308">
    <property type="entry name" value="DNA_ligase_ATP-dep_N"/>
</dbReference>
<dbReference type="CDD" id="cd07972">
    <property type="entry name" value="OBF_DNA_ligase_Arch_LigB"/>
    <property type="match status" value="1"/>
</dbReference>
<feature type="binding site" evidence="13">
    <location>
        <position position="411"/>
    </location>
    <ligand>
        <name>ATP</name>
        <dbReference type="ChEBI" id="CHEBI:30616"/>
    </ligand>
</feature>
<dbReference type="Pfam" id="PF04675">
    <property type="entry name" value="DNA_ligase_A_N"/>
    <property type="match status" value="1"/>
</dbReference>
<evidence type="ECO:0000259" key="16">
    <source>
        <dbReference type="PROSITE" id="PS50160"/>
    </source>
</evidence>
<evidence type="ECO:0000256" key="6">
    <source>
        <dbReference type="ARBA" id="ARBA00022763"/>
    </source>
</evidence>
<dbReference type="HAMAP" id="MF_00407">
    <property type="entry name" value="DNA_ligase"/>
    <property type="match status" value="1"/>
</dbReference>
<dbReference type="EMBL" id="BAABHM010000006">
    <property type="protein sequence ID" value="GAA4693145.1"/>
    <property type="molecule type" value="Genomic_DNA"/>
</dbReference>
<feature type="binding site" evidence="13">
    <location>
        <position position="241"/>
    </location>
    <ligand>
        <name>ATP</name>
        <dbReference type="ChEBI" id="CHEBI:30616"/>
    </ligand>
</feature>
<dbReference type="InterPro" id="IPR000977">
    <property type="entry name" value="DNA_ligase_ATP-dep"/>
</dbReference>
<dbReference type="NCBIfam" id="NF002868">
    <property type="entry name" value="PRK03180.1"/>
    <property type="match status" value="1"/>
</dbReference>
<evidence type="ECO:0000256" key="4">
    <source>
        <dbReference type="ARBA" id="ARBA00022723"/>
    </source>
</evidence>
<dbReference type="InterPro" id="IPR050191">
    <property type="entry name" value="ATP-dep_DNA_ligase"/>
</dbReference>
<accession>A0ABP8WQ08</accession>
<evidence type="ECO:0000256" key="1">
    <source>
        <dbReference type="ARBA" id="ARBA00022598"/>
    </source>
</evidence>
<keyword evidence="6 13" id="KW-0227">DNA damage</keyword>
<keyword evidence="8 13" id="KW-0460">Magnesium</keyword>
<evidence type="ECO:0000256" key="2">
    <source>
        <dbReference type="ARBA" id="ARBA00022618"/>
    </source>
</evidence>
<keyword evidence="7 13" id="KW-0067">ATP-binding</keyword>
<evidence type="ECO:0000256" key="11">
    <source>
        <dbReference type="ARBA" id="ARBA00023306"/>
    </source>
</evidence>
<reference evidence="18" key="1">
    <citation type="journal article" date="2019" name="Int. J. Syst. Evol. Microbiol.">
        <title>The Global Catalogue of Microorganisms (GCM) 10K type strain sequencing project: providing services to taxonomists for standard genome sequencing and annotation.</title>
        <authorList>
            <consortium name="The Broad Institute Genomics Platform"/>
            <consortium name="The Broad Institute Genome Sequencing Center for Infectious Disease"/>
            <person name="Wu L."/>
            <person name="Ma J."/>
        </authorList>
    </citation>
    <scope>NUCLEOTIDE SEQUENCE [LARGE SCALE GENOMIC DNA]</scope>
    <source>
        <strain evidence="18">JCM 17975</strain>
    </source>
</reference>
<dbReference type="PANTHER" id="PTHR45674">
    <property type="entry name" value="DNA LIGASE 1/3 FAMILY MEMBER"/>
    <property type="match status" value="1"/>
</dbReference>
<dbReference type="NCBIfam" id="TIGR00574">
    <property type="entry name" value="dnl1"/>
    <property type="match status" value="1"/>
</dbReference>
<dbReference type="Gene3D" id="1.10.3260.10">
    <property type="entry name" value="DNA ligase, ATP-dependent, N-terminal domain"/>
    <property type="match status" value="1"/>
</dbReference>
<evidence type="ECO:0000256" key="13">
    <source>
        <dbReference type="HAMAP-Rule" id="MF_00407"/>
    </source>
</evidence>
<dbReference type="InterPro" id="IPR016059">
    <property type="entry name" value="DNA_ligase_ATP-dep_CS"/>
</dbReference>
<keyword evidence="2 13" id="KW-0132">Cell division</keyword>
<evidence type="ECO:0000256" key="10">
    <source>
        <dbReference type="ARBA" id="ARBA00023204"/>
    </source>
</evidence>